<keyword evidence="1" id="KW-1133">Transmembrane helix</keyword>
<evidence type="ECO:0000313" key="2">
    <source>
        <dbReference type="EMBL" id="QOI43656.1"/>
    </source>
</evidence>
<dbReference type="Proteomes" id="UP000663124">
    <property type="component" value="Chromosome 1"/>
</dbReference>
<evidence type="ECO:0000256" key="1">
    <source>
        <dbReference type="SAM" id="Phobius"/>
    </source>
</evidence>
<dbReference type="EMBL" id="CP043884">
    <property type="protein sequence ID" value="QOI43656.1"/>
    <property type="molecule type" value="Genomic_DNA"/>
</dbReference>
<reference evidence="2" key="1">
    <citation type="submission" date="2019-09" db="EMBL/GenBank/DDBJ databases">
        <title>Comparative Genomics of Leptospira interrogans Reveals Genome Plasticity - A Common Adaptive Strategy for Survival in Various Hosts.</title>
        <authorList>
            <person name="Ramli S.R."/>
            <person name="Bunk B."/>
            <person name="Goris M."/>
            <person name="Bhuju S."/>
            <person name="Jarek M."/>
            <person name="Sproer C."/>
            <person name="Mustakim S."/>
            <person name="Strommenger B."/>
            <person name="Pessler F."/>
        </authorList>
    </citation>
    <scope>NUCLEOTIDE SEQUENCE</scope>
    <source>
        <strain evidence="2">782</strain>
    </source>
</reference>
<proteinExistence type="predicted"/>
<evidence type="ECO:0000313" key="3">
    <source>
        <dbReference type="Proteomes" id="UP000663124"/>
    </source>
</evidence>
<feature type="transmembrane region" description="Helical" evidence="1">
    <location>
        <begin position="26"/>
        <end position="46"/>
    </location>
</feature>
<gene>
    <name evidence="2" type="ORF">Lepto782_16305</name>
</gene>
<name>A0AAQ0AYQ3_LEPIR</name>
<keyword evidence="1" id="KW-0812">Transmembrane</keyword>
<keyword evidence="1" id="KW-0472">Membrane</keyword>
<accession>A0AAQ0AYQ3</accession>
<dbReference type="AlphaFoldDB" id="A0AAQ0AYQ3"/>
<protein>
    <submittedName>
        <fullName evidence="2">Uncharacterized protein</fullName>
    </submittedName>
</protein>
<feature type="transmembrane region" description="Helical" evidence="1">
    <location>
        <begin position="58"/>
        <end position="77"/>
    </location>
</feature>
<sequence length="83" mass="9525">MPFYLPSIILLMVVKLKVVNKWYSKLSFIYPILILDIIFAGGFIYYESGYSSSDGSSQILALTLFIINAPIPFLFLIHKYLLK</sequence>
<organism evidence="2 3">
    <name type="scientific">Leptospira interrogans serovar Canicola</name>
    <dbReference type="NCBI Taxonomy" id="211880"/>
    <lineage>
        <taxon>Bacteria</taxon>
        <taxon>Pseudomonadati</taxon>
        <taxon>Spirochaetota</taxon>
        <taxon>Spirochaetia</taxon>
        <taxon>Leptospirales</taxon>
        <taxon>Leptospiraceae</taxon>
        <taxon>Leptospira</taxon>
    </lineage>
</organism>